<evidence type="ECO:0000313" key="7">
    <source>
        <dbReference type="Proteomes" id="UP000051311"/>
    </source>
</evidence>
<evidence type="ECO:0000256" key="5">
    <source>
        <dbReference type="PIRNR" id="PIRNR016557"/>
    </source>
</evidence>
<gene>
    <name evidence="6" type="ORF">FC37_GL001048</name>
</gene>
<comment type="similarity">
    <text evidence="1 5">Belongs to the metallo-dependent hydrolases superfamily. CpsB/CapC family.</text>
</comment>
<dbReference type="AlphaFoldDB" id="A0A0R1NZX1"/>
<evidence type="ECO:0000256" key="1">
    <source>
        <dbReference type="ARBA" id="ARBA00005750"/>
    </source>
</evidence>
<organism evidence="6 7">
    <name type="scientific">Lactobacillus gallinarum DSM 10532 = JCM 2011</name>
    <dbReference type="NCBI Taxonomy" id="1423748"/>
    <lineage>
        <taxon>Bacteria</taxon>
        <taxon>Bacillati</taxon>
        <taxon>Bacillota</taxon>
        <taxon>Bacilli</taxon>
        <taxon>Lactobacillales</taxon>
        <taxon>Lactobacillaceae</taxon>
        <taxon>Lactobacillus</taxon>
    </lineage>
</organism>
<evidence type="ECO:0000256" key="2">
    <source>
        <dbReference type="ARBA" id="ARBA00022801"/>
    </source>
</evidence>
<dbReference type="GO" id="GO:0030145">
    <property type="term" value="F:manganese ion binding"/>
    <property type="evidence" value="ECO:0007669"/>
    <property type="project" value="UniProtKB-UniRule"/>
</dbReference>
<dbReference type="RefSeq" id="WP_025006333.1">
    <property type="nucleotide sequence ID" value="NZ_AZEL01000001.1"/>
</dbReference>
<dbReference type="GO" id="GO:0004725">
    <property type="term" value="F:protein tyrosine phosphatase activity"/>
    <property type="evidence" value="ECO:0007669"/>
    <property type="project" value="UniProtKB-UniRule"/>
</dbReference>
<keyword evidence="2 5" id="KW-0378">Hydrolase</keyword>
<dbReference type="PATRIC" id="fig|1423748.3.peg.1098"/>
<reference evidence="6 7" key="1">
    <citation type="journal article" date="2015" name="Genome Announc.">
        <title>Expanding the biotechnology potential of lactobacilli through comparative genomics of 213 strains and associated genera.</title>
        <authorList>
            <person name="Sun Z."/>
            <person name="Harris H.M."/>
            <person name="McCann A."/>
            <person name="Guo C."/>
            <person name="Argimon S."/>
            <person name="Zhang W."/>
            <person name="Yang X."/>
            <person name="Jeffery I.B."/>
            <person name="Cooney J.C."/>
            <person name="Kagawa T.F."/>
            <person name="Liu W."/>
            <person name="Song Y."/>
            <person name="Salvetti E."/>
            <person name="Wrobel A."/>
            <person name="Rasinkangas P."/>
            <person name="Parkhill J."/>
            <person name="Rea M.C."/>
            <person name="O'Sullivan O."/>
            <person name="Ritari J."/>
            <person name="Douillard F.P."/>
            <person name="Paul Ross R."/>
            <person name="Yang R."/>
            <person name="Briner A.E."/>
            <person name="Felis G.E."/>
            <person name="de Vos W.M."/>
            <person name="Barrangou R."/>
            <person name="Klaenhammer T.R."/>
            <person name="Caufield P.W."/>
            <person name="Cui Y."/>
            <person name="Zhang H."/>
            <person name="O'Toole P.W."/>
        </authorList>
    </citation>
    <scope>NUCLEOTIDE SEQUENCE [LARGE SCALE GENOMIC DNA]</scope>
    <source>
        <strain evidence="6 7">DSM 10532</strain>
    </source>
</reference>
<keyword evidence="3 5" id="KW-0904">Protein phosphatase</keyword>
<evidence type="ECO:0000256" key="3">
    <source>
        <dbReference type="ARBA" id="ARBA00022912"/>
    </source>
</evidence>
<dbReference type="Proteomes" id="UP000051311">
    <property type="component" value="Unassembled WGS sequence"/>
</dbReference>
<name>A0A0R1NZX1_9LACO</name>
<accession>A0A0R1NZX1</accession>
<evidence type="ECO:0000256" key="4">
    <source>
        <dbReference type="ARBA" id="ARBA00051722"/>
    </source>
</evidence>
<dbReference type="STRING" id="1423748.FC37_GL001048"/>
<dbReference type="OrthoDB" id="9788539at2"/>
<sequence length="259" mass="29553">MTLVDIHCHILPGIDDGSKDWETSIKLARDAVKDGITHAVCTPHTLNGKYINHKKDVIRLTENFQDMLDEAKIPLTVFPGQEVRISGDLPEALDNDDILFLDEDGQYMLLEFPSDDVPTYAKDMIFNIQQRGITPIVVHPERNSRILKEPHILQELIEQGCLVQLTASSYVGTFGKEIEKMSKQFIEAGQCACFASDAHDLPKRQYEYSAALKKLGEEFGEERVNEFKNNARAIVNGDNVQLNWCPLKKRRNIFRFFKM</sequence>
<dbReference type="EMBL" id="AZEL01000001">
    <property type="protein sequence ID" value="KRL25649.1"/>
    <property type="molecule type" value="Genomic_DNA"/>
</dbReference>
<dbReference type="InterPro" id="IPR016195">
    <property type="entry name" value="Pol/histidinol_Pase-like"/>
</dbReference>
<dbReference type="InterPro" id="IPR016667">
    <property type="entry name" value="Caps_polysacc_synth_CpsB/CapC"/>
</dbReference>
<dbReference type="eggNOG" id="COG4464">
    <property type="taxonomic scope" value="Bacteria"/>
</dbReference>
<dbReference type="EC" id="3.1.3.48" evidence="5"/>
<proteinExistence type="inferred from homology"/>
<dbReference type="PANTHER" id="PTHR39181:SF1">
    <property type="entry name" value="TYROSINE-PROTEIN PHOSPHATASE YWQE"/>
    <property type="match status" value="1"/>
</dbReference>
<dbReference type="Gene3D" id="3.20.20.140">
    <property type="entry name" value="Metal-dependent hydrolases"/>
    <property type="match status" value="1"/>
</dbReference>
<evidence type="ECO:0000313" key="6">
    <source>
        <dbReference type="EMBL" id="KRL25649.1"/>
    </source>
</evidence>
<dbReference type="SUPFAM" id="SSF89550">
    <property type="entry name" value="PHP domain-like"/>
    <property type="match status" value="1"/>
</dbReference>
<dbReference type="PANTHER" id="PTHR39181">
    <property type="entry name" value="TYROSINE-PROTEIN PHOSPHATASE YWQE"/>
    <property type="match status" value="1"/>
</dbReference>
<comment type="catalytic activity">
    <reaction evidence="4 5">
        <text>O-phospho-L-tyrosyl-[protein] + H2O = L-tyrosyl-[protein] + phosphate</text>
        <dbReference type="Rhea" id="RHEA:10684"/>
        <dbReference type="Rhea" id="RHEA-COMP:10136"/>
        <dbReference type="Rhea" id="RHEA-COMP:20101"/>
        <dbReference type="ChEBI" id="CHEBI:15377"/>
        <dbReference type="ChEBI" id="CHEBI:43474"/>
        <dbReference type="ChEBI" id="CHEBI:46858"/>
        <dbReference type="ChEBI" id="CHEBI:61978"/>
        <dbReference type="EC" id="3.1.3.48"/>
    </reaction>
</comment>
<dbReference type="PIRSF" id="PIRSF016557">
    <property type="entry name" value="Caps_synth_CpsB"/>
    <property type="match status" value="1"/>
</dbReference>
<comment type="caution">
    <text evidence="6">The sequence shown here is derived from an EMBL/GenBank/DDBJ whole genome shotgun (WGS) entry which is preliminary data.</text>
</comment>
<protein>
    <recommendedName>
        <fullName evidence="5">Tyrosine-protein phosphatase</fullName>
        <ecNumber evidence="5">3.1.3.48</ecNumber>
    </recommendedName>
</protein>
<dbReference type="Pfam" id="PF19567">
    <property type="entry name" value="CpsB_CapC"/>
    <property type="match status" value="1"/>
</dbReference>